<reference evidence="1" key="1">
    <citation type="journal article" date="2018" name="Nat. Genet.">
        <title>Extensive intraspecific gene order and gene structural variations between Mo17 and other maize genomes.</title>
        <authorList>
            <person name="Sun S."/>
            <person name="Zhou Y."/>
            <person name="Chen J."/>
            <person name="Shi J."/>
            <person name="Zhao H."/>
            <person name="Zhao H."/>
            <person name="Song W."/>
            <person name="Zhang M."/>
            <person name="Cui Y."/>
            <person name="Dong X."/>
            <person name="Liu H."/>
            <person name="Ma X."/>
            <person name="Jiao Y."/>
            <person name="Wang B."/>
            <person name="Wei X."/>
            <person name="Stein J.C."/>
            <person name="Glaubitz J.C."/>
            <person name="Lu F."/>
            <person name="Yu G."/>
            <person name="Liang C."/>
            <person name="Fengler K."/>
            <person name="Li B."/>
            <person name="Rafalski A."/>
            <person name="Schnable P.S."/>
            <person name="Ware D.H."/>
            <person name="Buckler E.S."/>
            <person name="Lai J."/>
        </authorList>
    </citation>
    <scope>NUCLEOTIDE SEQUENCE [LARGE SCALE GENOMIC DNA]</scope>
    <source>
        <tissue evidence="1">Seedling</tissue>
    </source>
</reference>
<gene>
    <name evidence="1" type="ORF">Zm00014a_033581</name>
</gene>
<accession>A0A317Y3K5</accession>
<feature type="non-terminal residue" evidence="1">
    <location>
        <position position="1"/>
    </location>
</feature>
<organism evidence="1">
    <name type="scientific">Zea mays</name>
    <name type="common">Maize</name>
    <dbReference type="NCBI Taxonomy" id="4577"/>
    <lineage>
        <taxon>Eukaryota</taxon>
        <taxon>Viridiplantae</taxon>
        <taxon>Streptophyta</taxon>
        <taxon>Embryophyta</taxon>
        <taxon>Tracheophyta</taxon>
        <taxon>Spermatophyta</taxon>
        <taxon>Magnoliopsida</taxon>
        <taxon>Liliopsida</taxon>
        <taxon>Poales</taxon>
        <taxon>Poaceae</taxon>
        <taxon>PACMAD clade</taxon>
        <taxon>Panicoideae</taxon>
        <taxon>Andropogonodae</taxon>
        <taxon>Andropogoneae</taxon>
        <taxon>Tripsacinae</taxon>
        <taxon>Zea</taxon>
    </lineage>
</organism>
<dbReference type="EMBL" id="NCVQ01000001">
    <property type="protein sequence ID" value="PWZ52312.1"/>
    <property type="molecule type" value="Genomic_DNA"/>
</dbReference>
<evidence type="ECO:0000313" key="1">
    <source>
        <dbReference type="EMBL" id="PWZ52312.1"/>
    </source>
</evidence>
<comment type="caution">
    <text evidence="1">The sequence shown here is derived from an EMBL/GenBank/DDBJ whole genome shotgun (WGS) entry which is preliminary data.</text>
</comment>
<dbReference type="Proteomes" id="UP000251960">
    <property type="component" value="Chromosome 1"/>
</dbReference>
<sequence>CLLSLDFLSLQERE</sequence>
<name>A0A317Y3K5_MAIZE</name>
<protein>
    <submittedName>
        <fullName evidence="1">Uncharacterized protein</fullName>
    </submittedName>
</protein>
<proteinExistence type="predicted"/>